<dbReference type="EMBL" id="LROR01000098">
    <property type="protein sequence ID" value="OBR90257.1"/>
    <property type="molecule type" value="Genomic_DNA"/>
</dbReference>
<dbReference type="Proteomes" id="UP000093694">
    <property type="component" value="Unassembled WGS sequence"/>
</dbReference>
<dbReference type="AlphaFoldDB" id="A0A168MSE6"/>
<comment type="caution">
    <text evidence="2">The sequence shown here is derived from an EMBL/GenBank/DDBJ whole genome shotgun (WGS) entry which is preliminary data.</text>
</comment>
<dbReference type="EMBL" id="LITQ01000052">
    <property type="protein sequence ID" value="OAA85101.1"/>
    <property type="molecule type" value="Genomic_DNA"/>
</dbReference>
<proteinExistence type="predicted"/>
<sequence length="45" mass="5271">MFKMKNRKLILSYGIIGIVTLLIVLNVIQFIQNKRTYDSMAKQIL</sequence>
<name>A0A168MSE6_9CLOT</name>
<keyword evidence="1" id="KW-1133">Transmembrane helix</keyword>
<evidence type="ECO:0000313" key="2">
    <source>
        <dbReference type="EMBL" id="OAA85101.1"/>
    </source>
</evidence>
<keyword evidence="1" id="KW-0472">Membrane</keyword>
<evidence type="ECO:0000256" key="1">
    <source>
        <dbReference type="SAM" id="Phobius"/>
    </source>
</evidence>
<gene>
    <name evidence="3" type="ORF">CLCOS_40910</name>
    <name evidence="2" type="ORF">WX73_03273</name>
</gene>
<reference evidence="2 4" key="1">
    <citation type="journal article" date="2015" name="Biotechnol. Bioeng.">
        <title>Genome sequence and phenotypic characterization of Caulobacter segnis.</title>
        <authorList>
            <person name="Patel S."/>
            <person name="Fletcher B."/>
            <person name="Scott D.C."/>
            <person name="Ely B."/>
        </authorList>
    </citation>
    <scope>NUCLEOTIDE SEQUENCE [LARGE SCALE GENOMIC DNA]</scope>
    <source>
        <strain evidence="2 4">PS02</strain>
    </source>
</reference>
<evidence type="ECO:0000313" key="5">
    <source>
        <dbReference type="Proteomes" id="UP000093694"/>
    </source>
</evidence>
<evidence type="ECO:0000313" key="3">
    <source>
        <dbReference type="EMBL" id="OBR90257.1"/>
    </source>
</evidence>
<organism evidence="2 4">
    <name type="scientific">Clostridium coskatii</name>
    <dbReference type="NCBI Taxonomy" id="1705578"/>
    <lineage>
        <taxon>Bacteria</taxon>
        <taxon>Bacillati</taxon>
        <taxon>Bacillota</taxon>
        <taxon>Clostridia</taxon>
        <taxon>Eubacteriales</taxon>
        <taxon>Clostridiaceae</taxon>
        <taxon>Clostridium</taxon>
    </lineage>
</organism>
<dbReference type="Proteomes" id="UP000077384">
    <property type="component" value="Unassembled WGS sequence"/>
</dbReference>
<dbReference type="RefSeq" id="WP_156496402.1">
    <property type="nucleotide sequence ID" value="NZ_LITQ01000052.1"/>
</dbReference>
<reference evidence="3 5" key="2">
    <citation type="journal article" date="2016" name="Front. Microbiol.">
        <title>Industrial Acetogenic Biocatalysts: A Comparative Metabolic and Genomic Analysis.</title>
        <authorList>
            <person name="Bengelsdorf F."/>
            <person name="Poehlein A."/>
            <person name="Sonja S."/>
            <person name="Erz C."/>
            <person name="Hummel T."/>
            <person name="Hoffmeister S."/>
            <person name="Daniel R."/>
            <person name="Durre P."/>
        </authorList>
    </citation>
    <scope>NUCLEOTIDE SEQUENCE [LARGE SCALE GENOMIC DNA]</scope>
    <source>
        <strain evidence="3 5">PTA-10522</strain>
    </source>
</reference>
<accession>A0A168MSE6</accession>
<evidence type="ECO:0000313" key="4">
    <source>
        <dbReference type="Proteomes" id="UP000077384"/>
    </source>
</evidence>
<protein>
    <submittedName>
        <fullName evidence="2">Uncharacterized protein</fullName>
    </submittedName>
</protein>
<keyword evidence="5" id="KW-1185">Reference proteome</keyword>
<dbReference type="PATRIC" id="fig|1705578.3.peg.3340"/>
<feature type="transmembrane region" description="Helical" evidence="1">
    <location>
        <begin position="9"/>
        <end position="31"/>
    </location>
</feature>
<keyword evidence="1" id="KW-0812">Transmembrane</keyword>